<dbReference type="EMBL" id="LT607754">
    <property type="protein sequence ID" value="SCG78062.1"/>
    <property type="molecule type" value="Genomic_DNA"/>
</dbReference>
<reference evidence="4" key="1">
    <citation type="submission" date="2016-06" db="EMBL/GenBank/DDBJ databases">
        <authorList>
            <person name="Varghese N."/>
            <person name="Submissions Spin"/>
        </authorList>
    </citation>
    <scope>NUCLEOTIDE SEQUENCE [LARGE SCALE GENOMIC DNA]</scope>
    <source>
        <strain evidence="4">DSM 43819</strain>
    </source>
</reference>
<protein>
    <recommendedName>
        <fullName evidence="5">Wadjet protein JetD C-terminal domain-containing protein</fullName>
    </recommendedName>
</protein>
<dbReference type="Pfam" id="PF11795">
    <property type="entry name" value="DUF3322"/>
    <property type="match status" value="1"/>
</dbReference>
<organism evidence="3 4">
    <name type="scientific">Micromonospora inositola</name>
    <dbReference type="NCBI Taxonomy" id="47865"/>
    <lineage>
        <taxon>Bacteria</taxon>
        <taxon>Bacillati</taxon>
        <taxon>Actinomycetota</taxon>
        <taxon>Actinomycetes</taxon>
        <taxon>Micromonosporales</taxon>
        <taxon>Micromonosporaceae</taxon>
        <taxon>Micromonospora</taxon>
    </lineage>
</organism>
<dbReference type="InterPro" id="IPR024534">
    <property type="entry name" value="JetD_C"/>
</dbReference>
<dbReference type="InterPro" id="IPR024537">
    <property type="entry name" value="DUF3322"/>
</dbReference>
<dbReference type="Pfam" id="PF09983">
    <property type="entry name" value="JetD_C"/>
    <property type="match status" value="1"/>
</dbReference>
<feature type="domain" description="Wadjet protein JetD C-terminal" evidence="1">
    <location>
        <begin position="202"/>
        <end position="382"/>
    </location>
</feature>
<dbReference type="AlphaFoldDB" id="A0A1C5K5I9"/>
<feature type="domain" description="DUF3322" evidence="2">
    <location>
        <begin position="4"/>
        <end position="174"/>
    </location>
</feature>
<name>A0A1C5K5I9_9ACTN</name>
<proteinExistence type="predicted"/>
<evidence type="ECO:0000259" key="2">
    <source>
        <dbReference type="Pfam" id="PF11795"/>
    </source>
</evidence>
<sequence length="388" mass="43173">MAWVRRRFQQDYPTWARGAGAWPMRIPLHPPTTDQRSLDPIGCHAWADEWASYRGPGQVEDTNLRFPTGTHPMPRALMLRHPGEAAACHPDTHATWRRCGQRLTTLQRTFPCADFAGIIRRITELDDADYQRLARAAAWLHNNPASGMLLRQLPIEGLDTKWLAKHARLVLALLGDSDQDDAVEAPAAAGSSSRIRLHQRLGLRVPPDLVQVAVLDPHIRDGVGGMRNFAASVNDLSAWKHRPRTVLIIENKETGYAFTGDRPGVAVLHGQGFSVAQYARIDWVANADRVLYWGDIDAPGLQFVHELRGYGIKAETVLMNMATLEQFRHLAVDGAGPQRTELANLNASEAALFAHLVHHAAQHGVGLLLEQERIPWPHAYETLTPLLC</sequence>
<evidence type="ECO:0000313" key="3">
    <source>
        <dbReference type="EMBL" id="SCG78062.1"/>
    </source>
</evidence>
<keyword evidence="4" id="KW-1185">Reference proteome</keyword>
<gene>
    <name evidence="3" type="ORF">GA0070613_6454</name>
</gene>
<evidence type="ECO:0008006" key="5">
    <source>
        <dbReference type="Google" id="ProtNLM"/>
    </source>
</evidence>
<evidence type="ECO:0000259" key="1">
    <source>
        <dbReference type="Pfam" id="PF09983"/>
    </source>
</evidence>
<evidence type="ECO:0000313" key="4">
    <source>
        <dbReference type="Proteomes" id="UP000198221"/>
    </source>
</evidence>
<dbReference type="Proteomes" id="UP000198221">
    <property type="component" value="Chromosome I"/>
</dbReference>
<accession>A0A1C5K5I9</accession>